<comment type="similarity">
    <text evidence="2 16">Belongs to the PI3/PI4-kinase family. ATM subfamily.</text>
</comment>
<feature type="region of interest" description="Disordered" evidence="17">
    <location>
        <begin position="695"/>
        <end position="722"/>
    </location>
</feature>
<dbReference type="GO" id="GO:0006281">
    <property type="term" value="P:DNA repair"/>
    <property type="evidence" value="ECO:0007669"/>
    <property type="project" value="InterPro"/>
</dbReference>
<dbReference type="InterPro" id="IPR044107">
    <property type="entry name" value="PIKKc_ATM"/>
</dbReference>
<keyword evidence="7 16" id="KW-0808">Transferase</keyword>
<evidence type="ECO:0000256" key="3">
    <source>
        <dbReference type="ARBA" id="ARBA00011370"/>
    </source>
</evidence>
<dbReference type="Pfam" id="PF02259">
    <property type="entry name" value="FAT"/>
    <property type="match status" value="1"/>
</dbReference>
<feature type="compositionally biased region" description="Acidic residues" evidence="17">
    <location>
        <begin position="955"/>
        <end position="967"/>
    </location>
</feature>
<feature type="domain" description="FAT" evidence="19">
    <location>
        <begin position="1987"/>
        <end position="2575"/>
    </location>
</feature>
<dbReference type="SMART" id="SM01342">
    <property type="entry name" value="TAN"/>
    <property type="match status" value="1"/>
</dbReference>
<evidence type="ECO:0000256" key="12">
    <source>
        <dbReference type="ARBA" id="ARBA00023242"/>
    </source>
</evidence>
<dbReference type="PROSITE" id="PS50290">
    <property type="entry name" value="PI3_4_KINASE_3"/>
    <property type="match status" value="1"/>
</dbReference>
<dbReference type="InterPro" id="IPR036940">
    <property type="entry name" value="PI3/4_kinase_cat_sf"/>
</dbReference>
<evidence type="ECO:0000256" key="10">
    <source>
        <dbReference type="ARBA" id="ARBA00022777"/>
    </source>
</evidence>
<dbReference type="OrthoDB" id="381190at2759"/>
<dbReference type="GO" id="GO:0005634">
    <property type="term" value="C:nucleus"/>
    <property type="evidence" value="ECO:0007669"/>
    <property type="project" value="UniProtKB-SubCell"/>
</dbReference>
<evidence type="ECO:0000313" key="21">
    <source>
        <dbReference type="EMBL" id="KIR45533.1"/>
    </source>
</evidence>
<dbReference type="CDD" id="cd05171">
    <property type="entry name" value="PIKKc_ATM"/>
    <property type="match status" value="1"/>
</dbReference>
<gene>
    <name evidence="21" type="ORF">I312_05242</name>
</gene>
<dbReference type="InterPro" id="IPR014009">
    <property type="entry name" value="PIK_FAT"/>
</dbReference>
<comment type="subcellular location">
    <subcellularLocation>
        <location evidence="16">Chromosome</location>
        <location evidence="16">Telomere</location>
    </subcellularLocation>
    <subcellularLocation>
        <location evidence="1 16">Nucleus</location>
    </subcellularLocation>
</comment>
<evidence type="ECO:0000256" key="4">
    <source>
        <dbReference type="ARBA" id="ARBA00012513"/>
    </source>
</evidence>
<feature type="domain" description="FATC" evidence="20">
    <location>
        <begin position="2983"/>
        <end position="3019"/>
    </location>
</feature>
<dbReference type="PROSITE" id="PS51190">
    <property type="entry name" value="FATC"/>
    <property type="match status" value="1"/>
</dbReference>
<evidence type="ECO:0000256" key="17">
    <source>
        <dbReference type="SAM" id="MobiDB-lite"/>
    </source>
</evidence>
<comment type="catalytic activity">
    <reaction evidence="15">
        <text>L-seryl-[protein] + ATP = O-phospho-L-seryl-[protein] + ADP + H(+)</text>
        <dbReference type="Rhea" id="RHEA:17989"/>
        <dbReference type="Rhea" id="RHEA-COMP:9863"/>
        <dbReference type="Rhea" id="RHEA-COMP:11604"/>
        <dbReference type="ChEBI" id="CHEBI:15378"/>
        <dbReference type="ChEBI" id="CHEBI:29999"/>
        <dbReference type="ChEBI" id="CHEBI:30616"/>
        <dbReference type="ChEBI" id="CHEBI:83421"/>
        <dbReference type="ChEBI" id="CHEBI:456216"/>
        <dbReference type="EC" id="2.7.11.1"/>
    </reaction>
</comment>
<evidence type="ECO:0000256" key="8">
    <source>
        <dbReference type="ARBA" id="ARBA00022741"/>
    </source>
</evidence>
<keyword evidence="12 16" id="KW-0539">Nucleus</keyword>
<evidence type="ECO:0000256" key="14">
    <source>
        <dbReference type="ARBA" id="ARBA00047899"/>
    </source>
</evidence>
<keyword evidence="6 16" id="KW-0723">Serine/threonine-protein kinase</keyword>
<dbReference type="GO" id="GO:0004674">
    <property type="term" value="F:protein serine/threonine kinase activity"/>
    <property type="evidence" value="ECO:0007669"/>
    <property type="project" value="UniProtKB-KW"/>
</dbReference>
<evidence type="ECO:0000256" key="6">
    <source>
        <dbReference type="ARBA" id="ARBA00022527"/>
    </source>
</evidence>
<feature type="domain" description="PI3K/PI4K catalytic" evidence="18">
    <location>
        <begin position="2677"/>
        <end position="2989"/>
    </location>
</feature>
<dbReference type="PANTHER" id="PTHR37079:SF4">
    <property type="entry name" value="SERINE_THREONINE-PROTEIN KINASE ATM"/>
    <property type="match status" value="1"/>
</dbReference>
<dbReference type="GO" id="GO:0106310">
    <property type="term" value="F:protein serine kinase activity"/>
    <property type="evidence" value="ECO:0007669"/>
    <property type="project" value="RHEA"/>
</dbReference>
<keyword evidence="16" id="KW-0779">Telomere</keyword>
<evidence type="ECO:0000256" key="15">
    <source>
        <dbReference type="ARBA" id="ARBA00048679"/>
    </source>
</evidence>
<keyword evidence="8 16" id="KW-0547">Nucleotide-binding</keyword>
<comment type="function">
    <text evidence="13 16">Serine/threonine protein kinase which activates checkpoint signaling upon genotoxic stresses such as ionizing radiation (IR), ultraviolet light (UV), or DNA replication stalling, thereby acting as a DNA damage sensor. Recognizes the substrate consensus sequence [ST]-Q. Phosphorylates histone H2A to form H2AS128ph (gamma-H2A) at sites of DNA damage, involved in the regulation of DNA damage response mechanism. Required for the control of telomere length and genome stability.</text>
</comment>
<dbReference type="InterPro" id="IPR021668">
    <property type="entry name" value="TAN"/>
</dbReference>
<dbReference type="GO" id="GO:0000781">
    <property type="term" value="C:chromosome, telomeric region"/>
    <property type="evidence" value="ECO:0007669"/>
    <property type="project" value="UniProtKB-SubCell"/>
</dbReference>
<dbReference type="InterPro" id="IPR016024">
    <property type="entry name" value="ARM-type_fold"/>
</dbReference>
<reference evidence="21" key="1">
    <citation type="submission" date="2015-01" db="EMBL/GenBank/DDBJ databases">
        <title>The Genome Sequence of Cryptococcus gattii CA1280.</title>
        <authorList>
            <consortium name="The Broad Institute Genomics Platform"/>
            <person name="Cuomo C."/>
            <person name="Litvintseva A."/>
            <person name="Chen Y."/>
            <person name="Heitman J."/>
            <person name="Sun S."/>
            <person name="Springer D."/>
            <person name="Dromer F."/>
            <person name="Young S."/>
            <person name="Zeng Q."/>
            <person name="Gargeya S."/>
            <person name="Abouelleil A."/>
            <person name="Alvarado L."/>
            <person name="Chapman S.B."/>
            <person name="Gainer-Dewar J."/>
            <person name="Goldberg J."/>
            <person name="Griggs A."/>
            <person name="Gujja S."/>
            <person name="Hansen M."/>
            <person name="Howarth C."/>
            <person name="Imamovic A."/>
            <person name="Larimer J."/>
            <person name="Murphy C."/>
            <person name="Naylor J."/>
            <person name="Pearson M."/>
            <person name="Priest M."/>
            <person name="Roberts A."/>
            <person name="Saif S."/>
            <person name="Shea T."/>
            <person name="Sykes S."/>
            <person name="Wortman J."/>
            <person name="Nusbaum C."/>
            <person name="Birren B."/>
        </authorList>
    </citation>
    <scope>NUCLEOTIDE SEQUENCE [LARGE SCALE GENOMIC DNA]</scope>
    <source>
        <strain evidence="21">CA1280</strain>
    </source>
</reference>
<evidence type="ECO:0000256" key="11">
    <source>
        <dbReference type="ARBA" id="ARBA00022840"/>
    </source>
</evidence>
<dbReference type="InterPro" id="IPR003152">
    <property type="entry name" value="FATC_dom"/>
</dbReference>
<evidence type="ECO:0000256" key="5">
    <source>
        <dbReference type="ARBA" id="ARBA00014619"/>
    </source>
</evidence>
<sequence length="3019" mass="336465">MDSVKGLHAALSLYASDSARDRARALTLLPPIFANKDNLGVFHAAAAAAAAPAPAWLALFHCLFRAVALEKAAVLRDAGNAAAERLAQAIRLVRLVAEQAVHRIARKPLLALLTHMRHHLLAPPRIFAPALPDYAKAIHTLLSYPPHLESIDRHTWLVLMSISFAAILGDRVLSDDQIDEHDILDVANELALVDAENENGVPHKPPVTLNTSSLVQIIPTLLCSTVSPILPPTVNSGDTLTPGQKVGLGIILKIRRFFIMYPHVTIYHLHLLKALNTVLSEMELNCRDLFLLGSLKIFPHLVTLWAAPERDRDRRIPEQIAIAIHKILPHVAPHSMSVDIREDVEKLIEMLWKESTMSRGIEPLDLASTRLDIHRRATCRPFETRSFSAGHHFSVDHALSWIAIETYGDACIHLYQTQASGTSTHPGGMSKRRKLENPLASLISTVGGIARSESRLIALQTLVFIIDKHWSKLANDMQCEIRRTLLLLLRDDDEILQSWAYIALSTVVLSSREDSQGQDDWKQVWNFALRKCHLPGTSRSASHAAAILLQSNMLDSTLTIKGIQTLLTSIAVQGPPTVHDSVCALYAIALEIARSDIQLYSLDLEEQVLSWLEKVFAGEKFERDRKMDTQRRFGGQSADPGDVLRLFSAVSRIQRHDVSLALQASLPDSAVVEYALERAKTRPIRDFLLYHTYPGTPHRPASDDPPRAAPSSDHSTSFLDGPPRRLSDLLSGMLDVTIAQWEATHSNPVIISSDNSGERLGRSINLLVLALGFQGLVQLDGYIPHAGCVNASIRLLHLLKPSLTSSDLSTLSLDRVWRGLRCLVDEPKVEQEEEEEWPILVKPDVQSGIRQDLLPPIMYDTPPPSSSSDPVSVPTMQLTQFPPTFPSTSTSAPVTSSSFSTFQNHASPASLVHAIWRLSDVSAALQGLFSVCLQVITRSSSASNQPAHPPHDNANDDDGDGDDDDDGFAITSGGETGSAAPLLPNQVADRKASTSLLRSAIAFRLQGAMLANGQSRAYKDTRLINAFLQADGVRAVEIGCAICKAMTNGWLRLGPDAVEAVVASLGDMLNSYGYARDERLLQLCLEFLTCSAPIWMKSGTHSGGGGGGGGGDDLMDEAMRLVCYIATKITAGSITSWKVRLAMLCFIETFLHYDSAPELWSECMVQEEVAEDDGRDDEDVGMEDANHLFHYISRSLCDPDMRVRTRAASTAASALYRPSIHPAEHSILYDQASRLQAADPTFAEHYLSYVLWKLNCCIASAKQRQRVIFDLYETAISGTEYSDHLQAGLDAVARRLGLSSITALYLPYAPTTTISHDTSRSSAIAFVLSTTHRLFGSSSSRSAFFTACLEHAGAYMLYCGKIGLFTSACEAAGVLPKDLVLQHSVAAAAMAMVLFYSNDKTNSHNMNKCKAEAVALQSTFPGMSGGHPAAEELLHNYANGVAAHLWELMDLESSVDEIVAWLDTMEKDTAAGNAFAQMMANDDNAKTGKVKAINPAASFQSIYNVCRFLEKDYSNISVHAFTFAAVLRLTSLINNAFLVSEQRRYLRALAMLLSVYQGTLQRPLIWEAFLTETITLLLQPDICRTVLSMVIWAFDRLESLSSTPSKLVNIFCQLGEIRIELGGSGIDSQPNQIGDAVEEWIVKMSPKWSKSQISQEAFERAVALWPDSLKSRLSVLATPLSLRDLADLSQNEAVHNAGQLCKQFLHFADAEHRQDVASVFVDSTFWSLKDKINRLWDKGGINAFQDLLYLCNGEVRAPSLDFYGQDTSGKALTATSGQHRKMEAMNALHLAICKTMVQPLHDRHPQIRSAAYRCLQRMKPVLTGKDLKELPPDISDVVPILVPIPVGSASQSQVIQLDGIINSAVWSKKAENFATWSHELSRFLCEVASQHDKFFLSFEPLLSTPLFPLHRFLGHFVHASLVCSRSMSFERSKAISELFEMVLKNPFASAEAVQSIVNIVLELRKYEHPFKSGMLGYNAWLSVNFVDLSKAAAKCGLYVSALLFLELANDQEGSLDLGEPSVRQIMYDIYSNVEDPDGFYGVHNKNIRDSLRRRLEHEGMSWQALGWAGAVYNVDRNDRKSAIPVLHHLHDIGLSRLASVVANETRTSGSVPLDDPVFADLSWRTGDWNLPIDKKSGTTSSGLLYSALRAVHRSKSSDSASMIVDKASRAEMTRLSGLQKEMLTSIKSTVTNLLCLRELDHWLDPQLQQDIHEAIDKGTVVSLQDINDRFEFESAERIIAIRLSVFDSVKQRESQDMIGDALTPKMEMVTKAESMCHIKLSRLALKSNNLQAAINSLTALQKLQDDVGEIDEAQDVFCEVLWKQGEHTLAIQCVEDLLLREKEKKSKGQRIPFLQGRLAHWASEARLKAANEIFGMFSDVAKSIKRSTTDISEHAEIFYQFACFADKQYVNQSSSANVKQLKEYSKLRSSQASRVTARQSRARESDHKDIASREAERDEQKLKKFEMQQKQYLNAALQFYAEAVSMTDNFNDCVTRLVTLWLENDKNDESNTTFSRSVQKVPSYKFIFLGPQLAARLHRPETPTIFSSTLNWLMLRMSQDHPYHTLYHVIPLLWEHKQPQSTNSSTLGRKSAADDIMMRLTSSSSNQLASGAAKSMKRFVAIAMEWTSFIEKDKRLEYKIPSDSPLRKAPQNIPVATSTPPIDITCQYNDIATFDHFSEWYTRAGGLSRPKVMKCFDSKGQIYTQLFKKDDGFRQDAVMEQIFVLVNDLLNRNRETRSRKLRYRTYGVLALPDATGVIEFVVGTKPLIKYLPPAHEKYHPKDITSHDFLKAMQEVQSVKNNDEKIVQVWTKLKKRFRPVMRHLFTEKYRDPMAWFTMRLTYARSLAVTSIVGWVLEIGDRHCSNILMDECTGELVHIDFGIAFGAGRILPIPELVPFRLTDDLVDALGVTGVNGTFRQCSQLVLQTLIDSSDVVLTILEVFKQDPLHTWMVDDKMKKAQDGNHKMYPERGQEKADRIMRETRENLSKELSVQYRVNQLIQEARDVNNLATIFRGWHSWL</sequence>
<keyword evidence="16" id="KW-0156">Chromatin regulator</keyword>
<proteinExistence type="inferred from homology"/>
<protein>
    <recommendedName>
        <fullName evidence="5 16">Serine/threonine-protein kinase Tel1</fullName>
        <ecNumber evidence="4 16">2.7.11.1</ecNumber>
    </recommendedName>
</protein>
<keyword evidence="10 16" id="KW-0418">Kinase</keyword>
<evidence type="ECO:0000256" key="13">
    <source>
        <dbReference type="ARBA" id="ARBA00025079"/>
    </source>
</evidence>
<dbReference type="GO" id="GO:0006325">
    <property type="term" value="P:chromatin organization"/>
    <property type="evidence" value="ECO:0007669"/>
    <property type="project" value="UniProtKB-KW"/>
</dbReference>
<evidence type="ECO:0000259" key="20">
    <source>
        <dbReference type="PROSITE" id="PS51190"/>
    </source>
</evidence>
<evidence type="ECO:0000259" key="19">
    <source>
        <dbReference type="PROSITE" id="PS51189"/>
    </source>
</evidence>
<dbReference type="Gene3D" id="1.10.1070.11">
    <property type="entry name" value="Phosphatidylinositol 3-/4-kinase, catalytic domain"/>
    <property type="match status" value="1"/>
</dbReference>
<dbReference type="InterPro" id="IPR011009">
    <property type="entry name" value="Kinase-like_dom_sf"/>
</dbReference>
<dbReference type="InterPro" id="IPR018936">
    <property type="entry name" value="PI3/4_kinase_CS"/>
</dbReference>
<feature type="region of interest" description="Disordered" evidence="17">
    <location>
        <begin position="2432"/>
        <end position="2459"/>
    </location>
</feature>
<dbReference type="SMART" id="SM01343">
    <property type="entry name" value="FATC"/>
    <property type="match status" value="1"/>
</dbReference>
<dbReference type="Pfam" id="PF11640">
    <property type="entry name" value="TAN"/>
    <property type="match status" value="1"/>
</dbReference>
<feature type="region of interest" description="Disordered" evidence="17">
    <location>
        <begin position="940"/>
        <end position="982"/>
    </location>
</feature>
<dbReference type="Pfam" id="PF02260">
    <property type="entry name" value="FATC"/>
    <property type="match status" value="1"/>
</dbReference>
<dbReference type="SUPFAM" id="SSF48371">
    <property type="entry name" value="ARM repeat"/>
    <property type="match status" value="1"/>
</dbReference>
<dbReference type="EMBL" id="KN847988">
    <property type="protein sequence ID" value="KIR45533.1"/>
    <property type="molecule type" value="Genomic_DNA"/>
</dbReference>
<feature type="region of interest" description="Disordered" evidence="17">
    <location>
        <begin position="857"/>
        <end position="900"/>
    </location>
</feature>
<comment type="subunit">
    <text evidence="3">Associates with DNA double-strand breaks.</text>
</comment>
<feature type="compositionally biased region" description="Low complexity" evidence="17">
    <location>
        <begin position="866"/>
        <end position="875"/>
    </location>
</feature>
<evidence type="ECO:0000256" key="2">
    <source>
        <dbReference type="ARBA" id="ARBA00010769"/>
    </source>
</evidence>
<dbReference type="HOGENOM" id="CLU_000178_11_0_1"/>
<keyword evidence="9 16" id="KW-0227">DNA damage</keyword>
<dbReference type="PANTHER" id="PTHR37079">
    <property type="entry name" value="SERINE/THREONINE-PROTEIN KINASE ATM"/>
    <property type="match status" value="1"/>
</dbReference>
<evidence type="ECO:0000256" key="7">
    <source>
        <dbReference type="ARBA" id="ARBA00022679"/>
    </source>
</evidence>
<feature type="compositionally biased region" description="Low complexity" evidence="17">
    <location>
        <begin position="886"/>
        <end position="900"/>
    </location>
</feature>
<evidence type="ECO:0000256" key="16">
    <source>
        <dbReference type="RuleBase" id="RU365027"/>
    </source>
</evidence>
<dbReference type="Gene3D" id="3.30.1010.10">
    <property type="entry name" value="Phosphatidylinositol 3-kinase Catalytic Subunit, Chain A, domain 4"/>
    <property type="match status" value="1"/>
</dbReference>
<keyword evidence="16" id="KW-0158">Chromosome</keyword>
<evidence type="ECO:0000256" key="9">
    <source>
        <dbReference type="ARBA" id="ARBA00022763"/>
    </source>
</evidence>
<dbReference type="EC" id="2.7.11.1" evidence="4 16"/>
<dbReference type="GO" id="GO:0035556">
    <property type="term" value="P:intracellular signal transduction"/>
    <property type="evidence" value="ECO:0007669"/>
    <property type="project" value="UniProtKB-ARBA"/>
</dbReference>
<dbReference type="Pfam" id="PF00454">
    <property type="entry name" value="PI3_PI4_kinase"/>
    <property type="match status" value="1"/>
</dbReference>
<dbReference type="PROSITE" id="PS00916">
    <property type="entry name" value="PI3_4_KINASE_2"/>
    <property type="match status" value="1"/>
</dbReference>
<dbReference type="PROSITE" id="PS51189">
    <property type="entry name" value="FAT"/>
    <property type="match status" value="1"/>
</dbReference>
<dbReference type="SUPFAM" id="SSF56112">
    <property type="entry name" value="Protein kinase-like (PK-like)"/>
    <property type="match status" value="1"/>
</dbReference>
<organism evidence="21">
    <name type="scientific">Cryptococcus bacillisporus CA1280</name>
    <dbReference type="NCBI Taxonomy" id="1296109"/>
    <lineage>
        <taxon>Eukaryota</taxon>
        <taxon>Fungi</taxon>
        <taxon>Dikarya</taxon>
        <taxon>Basidiomycota</taxon>
        <taxon>Agaricomycotina</taxon>
        <taxon>Tremellomycetes</taxon>
        <taxon>Tremellales</taxon>
        <taxon>Cryptococcaceae</taxon>
        <taxon>Cryptococcus</taxon>
        <taxon>Cryptococcus gattii species complex</taxon>
    </lineage>
</organism>
<evidence type="ECO:0000259" key="18">
    <source>
        <dbReference type="PROSITE" id="PS50290"/>
    </source>
</evidence>
<accession>A0A0D0UBA8</accession>
<dbReference type="InterPro" id="IPR000403">
    <property type="entry name" value="PI3/4_kinase_cat_dom"/>
</dbReference>
<comment type="catalytic activity">
    <reaction evidence="14 16">
        <text>L-threonyl-[protein] + ATP = O-phospho-L-threonyl-[protein] + ADP + H(+)</text>
        <dbReference type="Rhea" id="RHEA:46608"/>
        <dbReference type="Rhea" id="RHEA-COMP:11060"/>
        <dbReference type="Rhea" id="RHEA-COMP:11605"/>
        <dbReference type="ChEBI" id="CHEBI:15378"/>
        <dbReference type="ChEBI" id="CHEBI:30013"/>
        <dbReference type="ChEBI" id="CHEBI:30616"/>
        <dbReference type="ChEBI" id="CHEBI:61977"/>
        <dbReference type="ChEBI" id="CHEBI:456216"/>
        <dbReference type="EC" id="2.7.11.1"/>
    </reaction>
</comment>
<dbReference type="InterPro" id="IPR038980">
    <property type="entry name" value="ATM_plant"/>
</dbReference>
<evidence type="ECO:0000256" key="1">
    <source>
        <dbReference type="ARBA" id="ARBA00004123"/>
    </source>
</evidence>
<keyword evidence="11 16" id="KW-0067">ATP-binding</keyword>
<dbReference type="InterPro" id="IPR003151">
    <property type="entry name" value="PIK-rel_kinase_FAT"/>
</dbReference>
<feature type="compositionally biased region" description="Basic and acidic residues" evidence="17">
    <location>
        <begin position="2441"/>
        <end position="2459"/>
    </location>
</feature>
<dbReference type="SMART" id="SM00146">
    <property type="entry name" value="PI3Kc"/>
    <property type="match status" value="1"/>
</dbReference>
<dbReference type="GO" id="GO:0005524">
    <property type="term" value="F:ATP binding"/>
    <property type="evidence" value="ECO:0007669"/>
    <property type="project" value="UniProtKB-KW"/>
</dbReference>
<name>A0A0D0UBA8_CRYGA</name>